<dbReference type="OrthoDB" id="3660917at2759"/>
<dbReference type="Proteomes" id="UP000242814">
    <property type="component" value="Unassembled WGS sequence"/>
</dbReference>
<dbReference type="OMA" id="FMGMNCI"/>
<name>A0A1D2J672_PARBR</name>
<organism evidence="1 2">
    <name type="scientific">Paracoccidioides brasiliensis</name>
    <dbReference type="NCBI Taxonomy" id="121759"/>
    <lineage>
        <taxon>Eukaryota</taxon>
        <taxon>Fungi</taxon>
        <taxon>Dikarya</taxon>
        <taxon>Ascomycota</taxon>
        <taxon>Pezizomycotina</taxon>
        <taxon>Eurotiomycetes</taxon>
        <taxon>Eurotiomycetidae</taxon>
        <taxon>Onygenales</taxon>
        <taxon>Ajellomycetaceae</taxon>
        <taxon>Paracoccidioides</taxon>
    </lineage>
</organism>
<dbReference type="EMBL" id="LZYO01000419">
    <property type="protein sequence ID" value="ODH13803.1"/>
    <property type="molecule type" value="Genomic_DNA"/>
</dbReference>
<reference evidence="1 2" key="1">
    <citation type="submission" date="2016-06" db="EMBL/GenBank/DDBJ databases">
        <authorList>
            <person name="Kjaerup R.B."/>
            <person name="Dalgaard T.S."/>
            <person name="Juul-Madsen H.R."/>
        </authorList>
    </citation>
    <scope>NUCLEOTIDE SEQUENCE [LARGE SCALE GENOMIC DNA]</scope>
    <source>
        <strain evidence="1 2">Pb300</strain>
    </source>
</reference>
<accession>A0A1D2J672</accession>
<dbReference type="VEuPathDB" id="FungiDB:PABG_03079"/>
<comment type="caution">
    <text evidence="1">The sequence shown here is derived from an EMBL/GenBank/DDBJ whole genome shotgun (WGS) entry which is preliminary data.</text>
</comment>
<evidence type="ECO:0000313" key="2">
    <source>
        <dbReference type="Proteomes" id="UP000242814"/>
    </source>
</evidence>
<dbReference type="AlphaFoldDB" id="A0A1D2J672"/>
<evidence type="ECO:0000313" key="1">
    <source>
        <dbReference type="EMBL" id="ODH13803.1"/>
    </source>
</evidence>
<protein>
    <submittedName>
        <fullName evidence="1">Uncharacterized protein</fullName>
    </submittedName>
</protein>
<sequence length="187" mass="20441">MKLLSSVLLALLGVVAVQGSPLNGVGVDAAPNGSQKPHAMELIRELQTDPHGFTHVADDGIVRSFDSKGNVIAAVRMTNHELMQVASSQTDPEAKKHLEEVWAEVNGHEVPEKDLFSPPNNILPTRLTNPEVQDHLQMVDFQKRNENGGLTPNVNCRAFTCRESAFCLSQGCTSCVQYDKFMGMNCI</sequence>
<proteinExistence type="predicted"/>
<gene>
    <name evidence="1" type="ORF">ACO22_06885</name>
</gene>
<dbReference type="VEuPathDB" id="FungiDB:PADG_01606"/>